<dbReference type="SUPFAM" id="SSF46894">
    <property type="entry name" value="C-terminal effector domain of the bipartite response regulators"/>
    <property type="match status" value="1"/>
</dbReference>
<evidence type="ECO:0000313" key="6">
    <source>
        <dbReference type="EMBL" id="NJC41707.1"/>
    </source>
</evidence>
<evidence type="ECO:0000256" key="2">
    <source>
        <dbReference type="ARBA" id="ARBA00023012"/>
    </source>
</evidence>
<dbReference type="GO" id="GO:0000976">
    <property type="term" value="F:transcription cis-regulatory region binding"/>
    <property type="evidence" value="ECO:0007669"/>
    <property type="project" value="TreeGrafter"/>
</dbReference>
<dbReference type="InterPro" id="IPR036388">
    <property type="entry name" value="WH-like_DNA-bd_sf"/>
</dbReference>
<dbReference type="SUPFAM" id="SSF52172">
    <property type="entry name" value="CheY-like"/>
    <property type="match status" value="1"/>
</dbReference>
<dbReference type="GO" id="GO:0005829">
    <property type="term" value="C:cytosol"/>
    <property type="evidence" value="ECO:0007669"/>
    <property type="project" value="TreeGrafter"/>
</dbReference>
<evidence type="ECO:0000256" key="1">
    <source>
        <dbReference type="ARBA" id="ARBA00022553"/>
    </source>
</evidence>
<dbReference type="InterPro" id="IPR039420">
    <property type="entry name" value="WalR-like"/>
</dbReference>
<dbReference type="GO" id="GO:0032993">
    <property type="term" value="C:protein-DNA complex"/>
    <property type="evidence" value="ECO:0007669"/>
    <property type="project" value="TreeGrafter"/>
</dbReference>
<dbReference type="AlphaFoldDB" id="A0A7X6BNT2"/>
<sequence>MYSSLLQVPTLDERSISIGLSSLRSNSNDAALRLALEGRGAVVNDWHPTGGAVDDTRSPEPDVLILTAKVLDSGLSLLIQKIGRQASPYLIVLLEEGDVVDRIVALELGADDFLQHPVDPREVLARAKRLLRRGAQRSTGLLANDNGSEAGEPWVLNVVSRLLRSPAGAVCGLSRGDIQLIDSLTNPAGVLAMNMDSTEANNLRVSVSRLRRKFRRNSGQDLPIRNIWGQGYTFNAQLKRIGSSAAHASGTAAAIRA</sequence>
<keyword evidence="7" id="KW-1185">Reference proteome</keyword>
<evidence type="ECO:0000256" key="3">
    <source>
        <dbReference type="ARBA" id="ARBA00023015"/>
    </source>
</evidence>
<dbReference type="InterPro" id="IPR016032">
    <property type="entry name" value="Sig_transdc_resp-reg_C-effctor"/>
</dbReference>
<dbReference type="PANTHER" id="PTHR48111:SF1">
    <property type="entry name" value="TWO-COMPONENT RESPONSE REGULATOR ORR33"/>
    <property type="match status" value="1"/>
</dbReference>
<dbReference type="EMBL" id="JAATJM010000001">
    <property type="protein sequence ID" value="NJC41707.1"/>
    <property type="molecule type" value="Genomic_DNA"/>
</dbReference>
<evidence type="ECO:0000256" key="4">
    <source>
        <dbReference type="ARBA" id="ARBA00023125"/>
    </source>
</evidence>
<keyword evidence="5" id="KW-0804">Transcription</keyword>
<accession>A0A7X6BNT2</accession>
<evidence type="ECO:0000313" key="7">
    <source>
        <dbReference type="Proteomes" id="UP000587415"/>
    </source>
</evidence>
<keyword evidence="4 6" id="KW-0238">DNA-binding</keyword>
<protein>
    <submittedName>
        <fullName evidence="6">DNA-binding response OmpR family regulator</fullName>
    </submittedName>
</protein>
<comment type="caution">
    <text evidence="6">The sequence shown here is derived from an EMBL/GenBank/DDBJ whole genome shotgun (WGS) entry which is preliminary data.</text>
</comment>
<evidence type="ECO:0000256" key="5">
    <source>
        <dbReference type="ARBA" id="ARBA00023163"/>
    </source>
</evidence>
<keyword evidence="3" id="KW-0805">Transcription regulation</keyword>
<dbReference type="InterPro" id="IPR011006">
    <property type="entry name" value="CheY-like_superfamily"/>
</dbReference>
<dbReference type="GO" id="GO:0000156">
    <property type="term" value="F:phosphorelay response regulator activity"/>
    <property type="evidence" value="ECO:0007669"/>
    <property type="project" value="TreeGrafter"/>
</dbReference>
<name>A0A7X6BNT2_9CAUL</name>
<dbReference type="PANTHER" id="PTHR48111">
    <property type="entry name" value="REGULATOR OF RPOS"/>
    <property type="match status" value="1"/>
</dbReference>
<organism evidence="6 7">
    <name type="scientific">Brevundimonas alba</name>
    <dbReference type="NCBI Taxonomy" id="74314"/>
    <lineage>
        <taxon>Bacteria</taxon>
        <taxon>Pseudomonadati</taxon>
        <taxon>Pseudomonadota</taxon>
        <taxon>Alphaproteobacteria</taxon>
        <taxon>Caulobacterales</taxon>
        <taxon>Caulobacteraceae</taxon>
        <taxon>Brevundimonas</taxon>
    </lineage>
</organism>
<dbReference type="Proteomes" id="UP000587415">
    <property type="component" value="Unassembled WGS sequence"/>
</dbReference>
<keyword evidence="2" id="KW-0902">Two-component regulatory system</keyword>
<reference evidence="6 7" key="1">
    <citation type="submission" date="2020-03" db="EMBL/GenBank/DDBJ databases">
        <title>Genomic Encyclopedia of Type Strains, Phase IV (KMG-IV): sequencing the most valuable type-strain genomes for metagenomic binning, comparative biology and taxonomic classification.</title>
        <authorList>
            <person name="Goeker M."/>
        </authorList>
    </citation>
    <scope>NUCLEOTIDE SEQUENCE [LARGE SCALE GENOMIC DNA]</scope>
    <source>
        <strain evidence="6 7">DSM 4736</strain>
    </source>
</reference>
<dbReference type="GO" id="GO:0006355">
    <property type="term" value="P:regulation of DNA-templated transcription"/>
    <property type="evidence" value="ECO:0007669"/>
    <property type="project" value="InterPro"/>
</dbReference>
<keyword evidence="1" id="KW-0597">Phosphoprotein</keyword>
<dbReference type="Gene3D" id="1.10.10.10">
    <property type="entry name" value="Winged helix-like DNA-binding domain superfamily/Winged helix DNA-binding domain"/>
    <property type="match status" value="1"/>
</dbReference>
<proteinExistence type="predicted"/>
<gene>
    <name evidence="6" type="ORF">GGQ87_001965</name>
</gene>
<dbReference type="Gene3D" id="6.10.250.690">
    <property type="match status" value="1"/>
</dbReference>